<reference evidence="3 4" key="1">
    <citation type="submission" date="2024-06" db="EMBL/GenBank/DDBJ databases">
        <title>The Natural Products Discovery Center: Release of the First 8490 Sequenced Strains for Exploring Actinobacteria Biosynthetic Diversity.</title>
        <authorList>
            <person name="Kalkreuter E."/>
            <person name="Kautsar S.A."/>
            <person name="Yang D."/>
            <person name="Bader C.D."/>
            <person name="Teijaro C.N."/>
            <person name="Fluegel L."/>
            <person name="Davis C.M."/>
            <person name="Simpson J.R."/>
            <person name="Lauterbach L."/>
            <person name="Steele A.D."/>
            <person name="Gui C."/>
            <person name="Meng S."/>
            <person name="Li G."/>
            <person name="Viehrig K."/>
            <person name="Ye F."/>
            <person name="Su P."/>
            <person name="Kiefer A.F."/>
            <person name="Nichols A."/>
            <person name="Cepeda A.J."/>
            <person name="Yan W."/>
            <person name="Fan B."/>
            <person name="Jiang Y."/>
            <person name="Adhikari A."/>
            <person name="Zheng C.-J."/>
            <person name="Schuster L."/>
            <person name="Cowan T.M."/>
            <person name="Smanski M.J."/>
            <person name="Chevrette M.G."/>
            <person name="De Carvalho L.P.S."/>
            <person name="Shen B."/>
        </authorList>
    </citation>
    <scope>NUCLEOTIDE SEQUENCE [LARGE SCALE GENOMIC DNA]</scope>
    <source>
        <strain evidence="3 4">NPDC048946</strain>
    </source>
</reference>
<keyword evidence="4" id="KW-1185">Reference proteome</keyword>
<protein>
    <submittedName>
        <fullName evidence="3">SRPBCC domain-containing protein</fullName>
    </submittedName>
</protein>
<dbReference type="Proteomes" id="UP001551482">
    <property type="component" value="Unassembled WGS sequence"/>
</dbReference>
<sequence length="153" mass="16986">MAYTTEVSRHIKAARPAVYRALLDPEAVARWRVPDDMRSHVHEFEPREGGRFRVSLTYEAPDGVGKTSAHTDTYHGRFTRLVPDELVAEELEFETDDPTLQGTMTLTTTLTDVPGGTEVRILHEGIPDTIPRADNEQGTQMSLTALAALLESP</sequence>
<dbReference type="Pfam" id="PF08327">
    <property type="entry name" value="AHSA1"/>
    <property type="match status" value="1"/>
</dbReference>
<accession>A0ABV3DD79</accession>
<dbReference type="SUPFAM" id="SSF55961">
    <property type="entry name" value="Bet v1-like"/>
    <property type="match status" value="1"/>
</dbReference>
<evidence type="ECO:0000256" key="1">
    <source>
        <dbReference type="ARBA" id="ARBA00006817"/>
    </source>
</evidence>
<dbReference type="InterPro" id="IPR013538">
    <property type="entry name" value="ASHA1/2-like_C"/>
</dbReference>
<evidence type="ECO:0000313" key="3">
    <source>
        <dbReference type="EMBL" id="MEU8133706.1"/>
    </source>
</evidence>
<organism evidence="3 4">
    <name type="scientific">Streptodolium elevatio</name>
    <dbReference type="NCBI Taxonomy" id="3157996"/>
    <lineage>
        <taxon>Bacteria</taxon>
        <taxon>Bacillati</taxon>
        <taxon>Actinomycetota</taxon>
        <taxon>Actinomycetes</taxon>
        <taxon>Kitasatosporales</taxon>
        <taxon>Streptomycetaceae</taxon>
        <taxon>Streptodolium</taxon>
    </lineage>
</organism>
<evidence type="ECO:0000259" key="2">
    <source>
        <dbReference type="Pfam" id="PF08327"/>
    </source>
</evidence>
<comment type="caution">
    <text evidence="3">The sequence shown here is derived from an EMBL/GenBank/DDBJ whole genome shotgun (WGS) entry which is preliminary data.</text>
</comment>
<dbReference type="RefSeq" id="WP_358351648.1">
    <property type="nucleotide sequence ID" value="NZ_JBEZFP010000017.1"/>
</dbReference>
<gene>
    <name evidence="3" type="ORF">AB0C36_09380</name>
</gene>
<feature type="domain" description="Activator of Hsp90 ATPase homologue 1/2-like C-terminal" evidence="2">
    <location>
        <begin position="13"/>
        <end position="151"/>
    </location>
</feature>
<dbReference type="EMBL" id="JBEZFP010000017">
    <property type="protein sequence ID" value="MEU8133706.1"/>
    <property type="molecule type" value="Genomic_DNA"/>
</dbReference>
<evidence type="ECO:0000313" key="4">
    <source>
        <dbReference type="Proteomes" id="UP001551482"/>
    </source>
</evidence>
<dbReference type="Gene3D" id="3.30.530.20">
    <property type="match status" value="1"/>
</dbReference>
<name>A0ABV3DD79_9ACTN</name>
<proteinExistence type="inferred from homology"/>
<dbReference type="InterPro" id="IPR023393">
    <property type="entry name" value="START-like_dom_sf"/>
</dbReference>
<comment type="similarity">
    <text evidence="1">Belongs to the AHA1 family.</text>
</comment>